<dbReference type="EMBL" id="JACHJS010000001">
    <property type="protein sequence ID" value="MBB4969465.1"/>
    <property type="molecule type" value="Genomic_DNA"/>
</dbReference>
<proteinExistence type="predicted"/>
<comment type="caution">
    <text evidence="2">The sequence shown here is derived from an EMBL/GenBank/DDBJ whole genome shotgun (WGS) entry which is preliminary data.</text>
</comment>
<dbReference type="RefSeq" id="WP_184675118.1">
    <property type="nucleotide sequence ID" value="NZ_BAABAI010000035.1"/>
</dbReference>
<gene>
    <name evidence="2" type="ORF">F4559_006824</name>
</gene>
<feature type="region of interest" description="Disordered" evidence="1">
    <location>
        <begin position="107"/>
        <end position="140"/>
    </location>
</feature>
<keyword evidence="3" id="KW-1185">Reference proteome</keyword>
<sequence>MTFPYDQARLNALVAEVDARDAAVLETARQSSQVAMRSRGLSEADLAEIDRAAKAPGAPRELRELARRVDAGELSWKDIASGKAADDEGVQGALRTGIPDLKRAYTALEEGQDPEDVASAGRPRTASEDDGPSDFTEDAW</sequence>
<dbReference type="AlphaFoldDB" id="A0A7W7TCW7"/>
<evidence type="ECO:0000313" key="3">
    <source>
        <dbReference type="Proteomes" id="UP000542674"/>
    </source>
</evidence>
<protein>
    <submittedName>
        <fullName evidence="2">Uncharacterized protein</fullName>
    </submittedName>
</protein>
<name>A0A7W7TCW7_9PSEU</name>
<accession>A0A7W7TCW7</accession>
<feature type="compositionally biased region" description="Acidic residues" evidence="1">
    <location>
        <begin position="128"/>
        <end position="140"/>
    </location>
</feature>
<organism evidence="2 3">
    <name type="scientific">Saccharothrix violaceirubra</name>
    <dbReference type="NCBI Taxonomy" id="413306"/>
    <lineage>
        <taxon>Bacteria</taxon>
        <taxon>Bacillati</taxon>
        <taxon>Actinomycetota</taxon>
        <taxon>Actinomycetes</taxon>
        <taxon>Pseudonocardiales</taxon>
        <taxon>Pseudonocardiaceae</taxon>
        <taxon>Saccharothrix</taxon>
    </lineage>
</organism>
<evidence type="ECO:0000313" key="2">
    <source>
        <dbReference type="EMBL" id="MBB4969465.1"/>
    </source>
</evidence>
<dbReference type="Proteomes" id="UP000542674">
    <property type="component" value="Unassembled WGS sequence"/>
</dbReference>
<reference evidence="2 3" key="1">
    <citation type="submission" date="2020-08" db="EMBL/GenBank/DDBJ databases">
        <title>Sequencing the genomes of 1000 actinobacteria strains.</title>
        <authorList>
            <person name="Klenk H.-P."/>
        </authorList>
    </citation>
    <scope>NUCLEOTIDE SEQUENCE [LARGE SCALE GENOMIC DNA]</scope>
    <source>
        <strain evidence="2 3">DSM 45084</strain>
    </source>
</reference>
<evidence type="ECO:0000256" key="1">
    <source>
        <dbReference type="SAM" id="MobiDB-lite"/>
    </source>
</evidence>